<dbReference type="PANTHER" id="PTHR24322">
    <property type="entry name" value="PKSB"/>
    <property type="match status" value="1"/>
</dbReference>
<dbReference type="PRINTS" id="PR00081">
    <property type="entry name" value="GDHRDH"/>
</dbReference>
<dbReference type="InterPro" id="IPR002347">
    <property type="entry name" value="SDR_fam"/>
</dbReference>
<protein>
    <submittedName>
        <fullName evidence="6">Epidermal retinol dehydrogenase 2-like</fullName>
    </submittedName>
</protein>
<dbReference type="GeneID" id="100375555"/>
<sequence>MTKLAAIILSFLRASWIFAVSCFRFFVPMQKKSLAQEIVLITGAGAGIGRLMSTNFAKQGSVVVLWDINKQWMDETAEIITTQGGKAHSYQCDVTSKDEVYRLAKQVKKDVGGVTVLVNNAGVVNGKRFLDISDEMIERTMNVNAMGICWTLKAFLPSMIAQQHGHIVTIASIMGSCSAPQLSDYCASKHAAVALHESVSMELIMDNIKGVNMTLVQPYHIDTELFAGVNVGILPPLAPQFVADRVLLAVQTNQKVLCLPRLMYWVPFLLSILPLDCVIEIAQGLGFFTAMQSFIGRQKKKT</sequence>
<dbReference type="InterPro" id="IPR036291">
    <property type="entry name" value="NAD(P)-bd_dom_sf"/>
</dbReference>
<keyword evidence="4" id="KW-1133">Transmembrane helix</keyword>
<keyword evidence="4" id="KW-0812">Transmembrane</keyword>
<dbReference type="PROSITE" id="PS00061">
    <property type="entry name" value="ADH_SHORT"/>
    <property type="match status" value="1"/>
</dbReference>
<dbReference type="Gene3D" id="3.40.50.720">
    <property type="entry name" value="NAD(P)-binding Rossmann-like Domain"/>
    <property type="match status" value="1"/>
</dbReference>
<dbReference type="Pfam" id="PF00106">
    <property type="entry name" value="adh_short"/>
    <property type="match status" value="1"/>
</dbReference>
<dbReference type="SUPFAM" id="SSF51735">
    <property type="entry name" value="NAD(P)-binding Rossmann-fold domains"/>
    <property type="match status" value="1"/>
</dbReference>
<dbReference type="PRINTS" id="PR00080">
    <property type="entry name" value="SDRFAMILY"/>
</dbReference>
<evidence type="ECO:0000313" key="6">
    <source>
        <dbReference type="RefSeq" id="XP_002741940.1"/>
    </source>
</evidence>
<dbReference type="RefSeq" id="XP_002741940.1">
    <property type="nucleotide sequence ID" value="XM_002741894.2"/>
</dbReference>
<evidence type="ECO:0000256" key="3">
    <source>
        <dbReference type="RuleBase" id="RU000363"/>
    </source>
</evidence>
<dbReference type="CDD" id="cd05339">
    <property type="entry name" value="17beta-HSDXI-like_SDR_c"/>
    <property type="match status" value="1"/>
</dbReference>
<dbReference type="InterPro" id="IPR020904">
    <property type="entry name" value="Sc_DH/Rdtase_CS"/>
</dbReference>
<reference evidence="6" key="1">
    <citation type="submission" date="2025-08" db="UniProtKB">
        <authorList>
            <consortium name="RefSeq"/>
        </authorList>
    </citation>
    <scope>IDENTIFICATION</scope>
    <source>
        <tissue evidence="6">Testes</tissue>
    </source>
</reference>
<dbReference type="Proteomes" id="UP000694865">
    <property type="component" value="Unplaced"/>
</dbReference>
<keyword evidence="5" id="KW-1185">Reference proteome</keyword>
<accession>A0ABM0H187</accession>
<keyword evidence="4" id="KW-0472">Membrane</keyword>
<evidence type="ECO:0000313" key="5">
    <source>
        <dbReference type="Proteomes" id="UP000694865"/>
    </source>
</evidence>
<organism evidence="5 6">
    <name type="scientific">Saccoglossus kowalevskii</name>
    <name type="common">Acorn worm</name>
    <dbReference type="NCBI Taxonomy" id="10224"/>
    <lineage>
        <taxon>Eukaryota</taxon>
        <taxon>Metazoa</taxon>
        <taxon>Hemichordata</taxon>
        <taxon>Enteropneusta</taxon>
        <taxon>Harrimaniidae</taxon>
        <taxon>Saccoglossus</taxon>
    </lineage>
</organism>
<comment type="similarity">
    <text evidence="1 3">Belongs to the short-chain dehydrogenases/reductases (SDR) family.</text>
</comment>
<dbReference type="PANTHER" id="PTHR24322:SF736">
    <property type="entry name" value="RETINOL DEHYDROGENASE 10"/>
    <property type="match status" value="1"/>
</dbReference>
<name>A0ABM0H187_SACKO</name>
<gene>
    <name evidence="6" type="primary">LOC100375555</name>
</gene>
<feature type="transmembrane region" description="Helical" evidence="4">
    <location>
        <begin position="262"/>
        <end position="291"/>
    </location>
</feature>
<keyword evidence="2" id="KW-0560">Oxidoreductase</keyword>
<evidence type="ECO:0000256" key="2">
    <source>
        <dbReference type="ARBA" id="ARBA00023002"/>
    </source>
</evidence>
<evidence type="ECO:0000256" key="1">
    <source>
        <dbReference type="ARBA" id="ARBA00006484"/>
    </source>
</evidence>
<proteinExistence type="inferred from homology"/>
<evidence type="ECO:0000256" key="4">
    <source>
        <dbReference type="SAM" id="Phobius"/>
    </source>
</evidence>